<gene>
    <name evidence="3" type="ORF">ACA1_093030</name>
</gene>
<evidence type="ECO:0000313" key="3">
    <source>
        <dbReference type="EMBL" id="ELR12768.1"/>
    </source>
</evidence>
<dbReference type="Pfam" id="PF00350">
    <property type="entry name" value="Dynamin_N"/>
    <property type="match status" value="2"/>
</dbReference>
<dbReference type="CDD" id="cd09912">
    <property type="entry name" value="DLP_2"/>
    <property type="match status" value="1"/>
</dbReference>
<dbReference type="Gene3D" id="3.40.50.300">
    <property type="entry name" value="P-loop containing nucleotide triphosphate hydrolases"/>
    <property type="match status" value="1"/>
</dbReference>
<dbReference type="EMBL" id="KB008103">
    <property type="protein sequence ID" value="ELR12768.1"/>
    <property type="molecule type" value="Genomic_DNA"/>
</dbReference>
<dbReference type="RefSeq" id="XP_004334781.1">
    <property type="nucleotide sequence ID" value="XM_004334733.1"/>
</dbReference>
<accession>L8GJ37</accession>
<sequence>MAQGRRDDFSADAVYIFTRSQRRLARGGFSTPALPSAPNKLVRRRQATATEVSLQKGEGKEGLRRVLNADQAALLQQEICLLEDVLAFLQKIGADQEDVELLKQTREQLEELFLLVVVGEFNAGKSAFLNAMLGKKYLKEGVIPTTSKITSIRHGETASSVLPTEEPDREVIYLPVDWLKDLNLVDTPGTNAILKYHQQITEHFVPRSDMVLFVTSSDRALSESEHQFLNRIRQWKKKVLVVLQKVDLLEDEAQLEELRSFVAKGMSQLLGIQPKIFPVSARLALKAKQLMAKENASAEVREKAEAAALWEKSRWAELETYILKSLDAGERSKLKLKNPLGIAHNLLNKYKDVTESRLQVLAKDITSIEHIEEQLEEYRKEMKRDYEFQQNRIDNVLLELANRGDAFFDEHLSLSNIFALARSEKLRGEFERTVVAETAIQIERSVSDLIDWTVDKNSKQWRRVVDYALERAAHHAQSEGLIGKVESEFDYNRAKLLDTMGAGVRNVVASYDKTEEARQLANEVQTAIYSTAAIEVTALGVGSLVVASLLDFTVKRIFNEKIAGLRVNMRGVMHAHFDRELADNIRKIQGSVSPYTLYVKTEKEKLTKTKTRIEDTMKRVSNSIHSIDLAFQGESAEAPEEDLQ</sequence>
<dbReference type="VEuPathDB" id="AmoebaDB:ACA1_093030"/>
<feature type="domain" description="Dynamin N-terminal" evidence="2">
    <location>
        <begin position="179"/>
        <end position="245"/>
    </location>
</feature>
<proteinExistence type="predicted"/>
<feature type="coiled-coil region" evidence="1">
    <location>
        <begin position="361"/>
        <end position="399"/>
    </location>
</feature>
<dbReference type="OMA" id="HFWEDVQ"/>
<dbReference type="GeneID" id="14913463"/>
<dbReference type="PANTHER" id="PTHR43681">
    <property type="entry name" value="TRANSMEMBRANE GTPASE FZO"/>
    <property type="match status" value="1"/>
</dbReference>
<organism evidence="3 4">
    <name type="scientific">Acanthamoeba castellanii (strain ATCC 30010 / Neff)</name>
    <dbReference type="NCBI Taxonomy" id="1257118"/>
    <lineage>
        <taxon>Eukaryota</taxon>
        <taxon>Amoebozoa</taxon>
        <taxon>Discosea</taxon>
        <taxon>Longamoebia</taxon>
        <taxon>Centramoebida</taxon>
        <taxon>Acanthamoebidae</taxon>
        <taxon>Acanthamoeba</taxon>
    </lineage>
</organism>
<evidence type="ECO:0000256" key="1">
    <source>
        <dbReference type="SAM" id="Coils"/>
    </source>
</evidence>
<dbReference type="STRING" id="1257118.L8GJ37"/>
<evidence type="ECO:0000313" key="4">
    <source>
        <dbReference type="Proteomes" id="UP000011083"/>
    </source>
</evidence>
<evidence type="ECO:0000259" key="2">
    <source>
        <dbReference type="Pfam" id="PF00350"/>
    </source>
</evidence>
<dbReference type="KEGG" id="acan:ACA1_093030"/>
<dbReference type="SUPFAM" id="SSF52540">
    <property type="entry name" value="P-loop containing nucleoside triphosphate hydrolases"/>
    <property type="match status" value="1"/>
</dbReference>
<dbReference type="PANTHER" id="PTHR43681:SF1">
    <property type="entry name" value="SARCALUMENIN"/>
    <property type="match status" value="1"/>
</dbReference>
<keyword evidence="4" id="KW-1185">Reference proteome</keyword>
<dbReference type="InterPro" id="IPR045063">
    <property type="entry name" value="Dynamin_N"/>
</dbReference>
<dbReference type="Proteomes" id="UP000011083">
    <property type="component" value="Unassembled WGS sequence"/>
</dbReference>
<keyword evidence="1" id="KW-0175">Coiled coil</keyword>
<dbReference type="OrthoDB" id="8927528at2759"/>
<protein>
    <submittedName>
        <fullName evidence="3">Dynamin domain containing protein</fullName>
    </submittedName>
</protein>
<reference evidence="3 4" key="1">
    <citation type="journal article" date="2013" name="Genome Biol.">
        <title>Genome of Acanthamoeba castellanii highlights extensive lateral gene transfer and early evolution of tyrosine kinase signaling.</title>
        <authorList>
            <person name="Clarke M."/>
            <person name="Lohan A.J."/>
            <person name="Liu B."/>
            <person name="Lagkouvardos I."/>
            <person name="Roy S."/>
            <person name="Zafar N."/>
            <person name="Bertelli C."/>
            <person name="Schilde C."/>
            <person name="Kianianmomeni A."/>
            <person name="Burglin T.R."/>
            <person name="Frech C."/>
            <person name="Turcotte B."/>
            <person name="Kopec K.O."/>
            <person name="Synnott J.M."/>
            <person name="Choo C."/>
            <person name="Paponov I."/>
            <person name="Finkler A."/>
            <person name="Soon Heng Tan C."/>
            <person name="Hutchins A.P."/>
            <person name="Weinmeier T."/>
            <person name="Rattei T."/>
            <person name="Chu J.S."/>
            <person name="Gimenez G."/>
            <person name="Irimia M."/>
            <person name="Rigden D.J."/>
            <person name="Fitzpatrick D.A."/>
            <person name="Lorenzo-Morales J."/>
            <person name="Bateman A."/>
            <person name="Chiu C.H."/>
            <person name="Tang P."/>
            <person name="Hegemann P."/>
            <person name="Fromm H."/>
            <person name="Raoult D."/>
            <person name="Greub G."/>
            <person name="Miranda-Saavedra D."/>
            <person name="Chen N."/>
            <person name="Nash P."/>
            <person name="Ginger M.L."/>
            <person name="Horn M."/>
            <person name="Schaap P."/>
            <person name="Caler L."/>
            <person name="Loftus B."/>
        </authorList>
    </citation>
    <scope>NUCLEOTIDE SEQUENCE [LARGE SCALE GENOMIC DNA]</scope>
    <source>
        <strain evidence="3 4">Neff</strain>
    </source>
</reference>
<feature type="domain" description="Dynamin N-terminal" evidence="2">
    <location>
        <begin position="115"/>
        <end position="159"/>
    </location>
</feature>
<dbReference type="InterPro" id="IPR027417">
    <property type="entry name" value="P-loop_NTPase"/>
</dbReference>
<name>L8GJ37_ACACF</name>
<dbReference type="AlphaFoldDB" id="L8GJ37"/>
<dbReference type="InterPro" id="IPR051943">
    <property type="entry name" value="TRAFAC_Dynamin-like_GTPase"/>
</dbReference>